<keyword evidence="1" id="KW-0328">Glycosyltransferase</keyword>
<protein>
    <submittedName>
        <fullName evidence="1">Glycosyltransferase</fullName>
        <ecNumber evidence="1">2.4.-.-</ecNumber>
    </submittedName>
</protein>
<name>A0ABY5PJF5_9ACTN</name>
<dbReference type="EC" id="2.4.-.-" evidence="1"/>
<dbReference type="Pfam" id="PF13692">
    <property type="entry name" value="Glyco_trans_1_4"/>
    <property type="match status" value="1"/>
</dbReference>
<dbReference type="GO" id="GO:0016757">
    <property type="term" value="F:glycosyltransferase activity"/>
    <property type="evidence" value="ECO:0007669"/>
    <property type="project" value="UniProtKB-KW"/>
</dbReference>
<dbReference type="EMBL" id="CP088295">
    <property type="protein sequence ID" value="UUY04791.1"/>
    <property type="molecule type" value="Genomic_DNA"/>
</dbReference>
<dbReference type="Proteomes" id="UP001058860">
    <property type="component" value="Chromosome"/>
</dbReference>
<proteinExistence type="predicted"/>
<reference evidence="2" key="1">
    <citation type="submission" date="2021-11" db="EMBL/GenBank/DDBJ databases">
        <title>Cultivation dependent microbiological survey of springs from the worlds oldest radium mine currently devoted to the extraction of radon-saturated water.</title>
        <authorList>
            <person name="Kapinusova G."/>
            <person name="Smrhova T."/>
            <person name="Strejcek M."/>
            <person name="Suman J."/>
            <person name="Jani K."/>
            <person name="Pajer P."/>
            <person name="Uhlik O."/>
        </authorList>
    </citation>
    <scope>NUCLEOTIDE SEQUENCE [LARGE SCALE GENOMIC DNA]</scope>
    <source>
        <strain evidence="2">J379</strain>
    </source>
</reference>
<accession>A0ABY5PJF5</accession>
<keyword evidence="1" id="KW-0808">Transferase</keyword>
<dbReference type="RefSeq" id="WP_353865272.1">
    <property type="nucleotide sequence ID" value="NZ_CP088295.1"/>
</dbReference>
<dbReference type="SUPFAM" id="SSF53756">
    <property type="entry name" value="UDP-Glycosyltransferase/glycogen phosphorylase"/>
    <property type="match status" value="1"/>
</dbReference>
<sequence length="622" mass="66496">MAVNADAVRRIGEGARRLIEQGDLEDAAAYLQAAARIAWLNQPGGFALPELDTLAGQIADLAVPPWPATSQSARGGRPRVLHVITEVYESGGHTRLAGRWIARDRKRDHTVVLTRQYGVHPAFKAELARSNTKLLSVGDKSTPILERARALRATAATFDFVVAHIHPDDAGAVIALQPGAGRPPTLFMNHADVAPWMGADAFDVLVGFRHSARIIEELRGIAHERCVRVPLACDPPATAPPSRADARARLGIADDTEIVLTVGHYGKFAPLTEHSLADAVLPLLEARPATTVIAVGPTPDQPPWNKAIPRADGRLIAASVQPELADYYAAADVLLESYPIGGGTVVMEAALAGLPVVSYRPAPLARELFWQEPIGDPDPRLHAGDPTELAAHIGLLLDDPAERTRRADALRDLTLDLHAGSGWTEQLEAAYVRATELAGGPSPAAPAIPALGEDDDLFPMLWRYNHRSGGSSPPQVVNASARALELAAASPAIRARFPDLQVDASSPLPEPFAGAIAAPALDETAIAEQLEAMRELRSIAVVAQVALGLPRDDLERAIALVEPILAEQDARAGWELDVDVVPYDGAGPAVSIEWLAIATEDDERAWWRDAPVHRLTRTPAHV</sequence>
<organism evidence="1 2">
    <name type="scientific">Svornostia abyssi</name>
    <dbReference type="NCBI Taxonomy" id="2898438"/>
    <lineage>
        <taxon>Bacteria</taxon>
        <taxon>Bacillati</taxon>
        <taxon>Actinomycetota</taxon>
        <taxon>Thermoleophilia</taxon>
        <taxon>Solirubrobacterales</taxon>
        <taxon>Baekduiaceae</taxon>
        <taxon>Svornostia</taxon>
    </lineage>
</organism>
<keyword evidence="2" id="KW-1185">Reference proteome</keyword>
<evidence type="ECO:0000313" key="1">
    <source>
        <dbReference type="EMBL" id="UUY04791.1"/>
    </source>
</evidence>
<evidence type="ECO:0000313" key="2">
    <source>
        <dbReference type="Proteomes" id="UP001058860"/>
    </source>
</evidence>
<gene>
    <name evidence="1" type="ORF">LRS13_04485</name>
</gene>
<dbReference type="Gene3D" id="3.40.50.2000">
    <property type="entry name" value="Glycogen Phosphorylase B"/>
    <property type="match status" value="2"/>
</dbReference>